<feature type="binding site" evidence="5">
    <location>
        <position position="73"/>
    </location>
    <ligand>
        <name>dimethylallyl diphosphate</name>
        <dbReference type="ChEBI" id="CHEBI:57623"/>
    </ligand>
</feature>
<proteinExistence type="inferred from homology"/>
<evidence type="ECO:0000256" key="5">
    <source>
        <dbReference type="HAMAP-Rule" id="MF_00191"/>
    </source>
</evidence>
<comment type="pathway">
    <text evidence="5">Isoprenoid biosynthesis; dimethylallyl diphosphate biosynthesis; dimethylallyl diphosphate from (2E)-4-hydroxy-3-methylbutenyl diphosphate: step 1/1.</text>
</comment>
<comment type="similarity">
    <text evidence="5">Belongs to the IspH family.</text>
</comment>
<dbReference type="Gene3D" id="3.40.50.11270">
    <property type="match status" value="1"/>
</dbReference>
<feature type="binding site" evidence="5">
    <location>
        <position position="220"/>
    </location>
    <ligand>
        <name>dimethylallyl diphosphate</name>
        <dbReference type="ChEBI" id="CHEBI:57623"/>
    </ligand>
</feature>
<dbReference type="Gene3D" id="3.40.1010.20">
    <property type="entry name" value="4-hydroxy-3-methylbut-2-enyl diphosphate reductase, catalytic domain"/>
    <property type="match status" value="2"/>
</dbReference>
<feature type="binding site" evidence="5">
    <location>
        <position position="123"/>
    </location>
    <ligand>
        <name>dimethylallyl diphosphate</name>
        <dbReference type="ChEBI" id="CHEBI:57623"/>
    </ligand>
</feature>
<keyword evidence="4 5" id="KW-0411">Iron-sulfur</keyword>
<feature type="binding site" evidence="5">
    <location>
        <position position="73"/>
    </location>
    <ligand>
        <name>(2E)-4-hydroxy-3-methylbut-2-enyl diphosphate</name>
        <dbReference type="ChEBI" id="CHEBI:128753"/>
    </ligand>
</feature>
<feature type="binding site" evidence="5">
    <location>
        <position position="218"/>
    </location>
    <ligand>
        <name>dimethylallyl diphosphate</name>
        <dbReference type="ChEBI" id="CHEBI:57623"/>
    </ligand>
</feature>
<feature type="binding site" evidence="5">
    <location>
        <position position="40"/>
    </location>
    <ligand>
        <name>isopentenyl diphosphate</name>
        <dbReference type="ChEBI" id="CHEBI:128769"/>
    </ligand>
</feature>
<evidence type="ECO:0000313" key="7">
    <source>
        <dbReference type="Proteomes" id="UP000671879"/>
    </source>
</evidence>
<name>A0A9Q7EXR9_9BACT</name>
<dbReference type="AlphaFoldDB" id="A0A9Q7EXR9"/>
<comment type="catalytic activity">
    <reaction evidence="5">
        <text>isopentenyl diphosphate + 2 oxidized [2Fe-2S]-[ferredoxin] + H2O = (2E)-4-hydroxy-3-methylbut-2-enyl diphosphate + 2 reduced [2Fe-2S]-[ferredoxin] + 2 H(+)</text>
        <dbReference type="Rhea" id="RHEA:24488"/>
        <dbReference type="Rhea" id="RHEA-COMP:10000"/>
        <dbReference type="Rhea" id="RHEA-COMP:10001"/>
        <dbReference type="ChEBI" id="CHEBI:15377"/>
        <dbReference type="ChEBI" id="CHEBI:15378"/>
        <dbReference type="ChEBI" id="CHEBI:33737"/>
        <dbReference type="ChEBI" id="CHEBI:33738"/>
        <dbReference type="ChEBI" id="CHEBI:128753"/>
        <dbReference type="ChEBI" id="CHEBI:128769"/>
        <dbReference type="EC" id="1.17.7.4"/>
    </reaction>
</comment>
<evidence type="ECO:0000256" key="3">
    <source>
        <dbReference type="ARBA" id="ARBA00023004"/>
    </source>
</evidence>
<dbReference type="RefSeq" id="WP_274372386.1">
    <property type="nucleotide sequence ID" value="NZ_CP072943.1"/>
</dbReference>
<comment type="function">
    <text evidence="5">Catalyzes the conversion of 1-hydroxy-2-methyl-2-(E)-butenyl 4-diphosphate (HMBPP) into a mixture of isopentenyl diphosphate (IPP) and dimethylallyl diphosphate (DMAPP). Acts in the terminal step of the DOXP/MEP pathway for isoprenoid precursor biosynthesis.</text>
</comment>
<sequence length="286" mass="30567">MKLLPADPTGLCFGVRRAIEALEAALAEHGTVYALGSPIHNPQEVARLAGEGLIVVEKAEEVPEGGVAFVRAHGVGPGIVEELRRRSARVVDGTCPFVRRAQERASLLESEGYRVFLVGDRDHPEVQGITARLGGDVRVVGSAEEIGDLSGSGLRAGVLSQTTQRAEVFSDVVAALSLKVSELKVFNTICNATAERQNSVRQLARQVDGIIVIGGKNSANTRKLVEISRSQGAPTLWIEKSEELDWRWLEGKLQIGVAAGASTPDWLIQKLITTLAIPQVAKGEGN</sequence>
<feature type="binding site" evidence="5">
    <location>
        <position position="123"/>
    </location>
    <ligand>
        <name>isopentenyl diphosphate</name>
        <dbReference type="ChEBI" id="CHEBI:128769"/>
    </ligand>
</feature>
<dbReference type="PANTHER" id="PTHR30426:SF0">
    <property type="entry name" value="4-HYDROXY-3-METHYLBUT-2-ENYL DIPHOSPHATE REDUCTASE"/>
    <property type="match status" value="1"/>
</dbReference>
<dbReference type="NCBIfam" id="TIGR00216">
    <property type="entry name" value="ispH_lytB"/>
    <property type="match status" value="1"/>
</dbReference>
<keyword evidence="1 5" id="KW-0004">4Fe-4S</keyword>
<comment type="caution">
    <text evidence="5">Lacks conserved residue(s) required for the propagation of feature annotation.</text>
</comment>
<reference evidence="7" key="1">
    <citation type="submission" date="2021-04" db="EMBL/GenBank/DDBJ databases">
        <title>A novel Synergistetes isolate from a pyrite-forming mixed culture.</title>
        <authorList>
            <person name="Bunk B."/>
            <person name="Sproer C."/>
            <person name="Spring S."/>
            <person name="Pester M."/>
        </authorList>
    </citation>
    <scope>NUCLEOTIDE SEQUENCE [LARGE SCALE GENOMIC DNA]</scope>
    <source>
        <strain evidence="7">J.5.4.2-T.3.5.2</strain>
    </source>
</reference>
<dbReference type="PANTHER" id="PTHR30426">
    <property type="entry name" value="4-HYDROXY-3-METHYLBUT-2-ENYL DIPHOSPHATE REDUCTASE"/>
    <property type="match status" value="1"/>
</dbReference>
<keyword evidence="2 5" id="KW-0479">Metal-binding</keyword>
<evidence type="ECO:0000256" key="1">
    <source>
        <dbReference type="ARBA" id="ARBA00022485"/>
    </source>
</evidence>
<dbReference type="Proteomes" id="UP000671879">
    <property type="component" value="Chromosome"/>
</dbReference>
<feature type="binding site" evidence="5">
    <location>
        <position position="218"/>
    </location>
    <ligand>
        <name>(2E)-4-hydroxy-3-methylbut-2-enyl diphosphate</name>
        <dbReference type="ChEBI" id="CHEBI:128753"/>
    </ligand>
</feature>
<feature type="binding site" evidence="5">
    <location>
        <position position="12"/>
    </location>
    <ligand>
        <name>[4Fe-4S] cluster</name>
        <dbReference type="ChEBI" id="CHEBI:49883"/>
    </ligand>
</feature>
<dbReference type="InterPro" id="IPR003451">
    <property type="entry name" value="LytB/IspH"/>
</dbReference>
<feature type="binding site" evidence="5">
    <location>
        <position position="262"/>
    </location>
    <ligand>
        <name>isopentenyl diphosphate</name>
        <dbReference type="ChEBI" id="CHEBI:128769"/>
    </ligand>
</feature>
<dbReference type="KEGG" id="aram:KAR29_07465"/>
<dbReference type="GO" id="GO:0051745">
    <property type="term" value="F:4-hydroxy-3-methylbut-2-enyl diphosphate reductase activity"/>
    <property type="evidence" value="ECO:0007669"/>
    <property type="project" value="UniProtKB-UniRule"/>
</dbReference>
<comment type="catalytic activity">
    <reaction evidence="5">
        <text>dimethylallyl diphosphate + 2 oxidized [2Fe-2S]-[ferredoxin] + H2O = (2E)-4-hydroxy-3-methylbut-2-enyl diphosphate + 2 reduced [2Fe-2S]-[ferredoxin] + 2 H(+)</text>
        <dbReference type="Rhea" id="RHEA:24825"/>
        <dbReference type="Rhea" id="RHEA-COMP:10000"/>
        <dbReference type="Rhea" id="RHEA-COMP:10001"/>
        <dbReference type="ChEBI" id="CHEBI:15377"/>
        <dbReference type="ChEBI" id="CHEBI:15378"/>
        <dbReference type="ChEBI" id="CHEBI:33737"/>
        <dbReference type="ChEBI" id="CHEBI:33738"/>
        <dbReference type="ChEBI" id="CHEBI:57623"/>
        <dbReference type="ChEBI" id="CHEBI:128753"/>
        <dbReference type="EC" id="1.17.7.4"/>
    </reaction>
</comment>
<feature type="binding site" evidence="5">
    <location>
        <position position="40"/>
    </location>
    <ligand>
        <name>(2E)-4-hydroxy-3-methylbut-2-enyl diphosphate</name>
        <dbReference type="ChEBI" id="CHEBI:128753"/>
    </ligand>
</feature>
<dbReference type="Pfam" id="PF02401">
    <property type="entry name" value="LYTB"/>
    <property type="match status" value="1"/>
</dbReference>
<keyword evidence="3 5" id="KW-0408">Iron</keyword>
<feature type="binding site" evidence="5">
    <location>
        <position position="40"/>
    </location>
    <ligand>
        <name>dimethylallyl diphosphate</name>
        <dbReference type="ChEBI" id="CHEBI:57623"/>
    </ligand>
</feature>
<keyword evidence="7" id="KW-1185">Reference proteome</keyword>
<feature type="binding site" evidence="5">
    <location>
        <position position="162"/>
    </location>
    <ligand>
        <name>(2E)-4-hydroxy-3-methylbut-2-enyl diphosphate</name>
        <dbReference type="ChEBI" id="CHEBI:128753"/>
    </ligand>
</feature>
<feature type="binding site" evidence="5">
    <location>
        <position position="218"/>
    </location>
    <ligand>
        <name>isopentenyl diphosphate</name>
        <dbReference type="ChEBI" id="CHEBI:128769"/>
    </ligand>
</feature>
<gene>
    <name evidence="5 6" type="primary">ispH</name>
    <name evidence="6" type="ORF">KAR29_07465</name>
</gene>
<evidence type="ECO:0000256" key="4">
    <source>
        <dbReference type="ARBA" id="ARBA00023014"/>
    </source>
</evidence>
<feature type="binding site" evidence="5">
    <location>
        <position position="95"/>
    </location>
    <ligand>
        <name>[4Fe-4S] cluster</name>
        <dbReference type="ChEBI" id="CHEBI:49883"/>
    </ligand>
</feature>
<dbReference type="CDD" id="cd13944">
    <property type="entry name" value="lytB_ispH"/>
    <property type="match status" value="1"/>
</dbReference>
<feature type="binding site" evidence="5">
    <location>
        <position position="190"/>
    </location>
    <ligand>
        <name>[4Fe-4S] cluster</name>
        <dbReference type="ChEBI" id="CHEBI:49883"/>
    </ligand>
</feature>
<feature type="binding site" evidence="5">
    <location>
        <position position="262"/>
    </location>
    <ligand>
        <name>dimethylallyl diphosphate</name>
        <dbReference type="ChEBI" id="CHEBI:57623"/>
    </ligand>
</feature>
<feature type="binding site" evidence="5">
    <location>
        <position position="220"/>
    </location>
    <ligand>
        <name>(2E)-4-hydroxy-3-methylbut-2-enyl diphosphate</name>
        <dbReference type="ChEBI" id="CHEBI:128753"/>
    </ligand>
</feature>
<dbReference type="GO" id="GO:0050992">
    <property type="term" value="P:dimethylallyl diphosphate biosynthetic process"/>
    <property type="evidence" value="ECO:0007669"/>
    <property type="project" value="UniProtKB-UniRule"/>
</dbReference>
<evidence type="ECO:0000256" key="2">
    <source>
        <dbReference type="ARBA" id="ARBA00022723"/>
    </source>
</evidence>
<keyword evidence="5" id="KW-0414">Isoprene biosynthesis</keyword>
<comment type="pathway">
    <text evidence="5">Isoprenoid biosynthesis; isopentenyl diphosphate biosynthesis via DXP pathway; isopentenyl diphosphate from 1-deoxy-D-xylulose 5-phosphate: step 6/6.</text>
</comment>
<comment type="cofactor">
    <cofactor evidence="5">
        <name>[4Fe-4S] cluster</name>
        <dbReference type="ChEBI" id="CHEBI:49883"/>
    </cofactor>
    <text evidence="5">Binds 1 [4Fe-4S] cluster per subunit.</text>
</comment>
<protein>
    <recommendedName>
        <fullName evidence="5">4-hydroxy-3-methylbut-2-enyl diphosphate reductase</fullName>
        <shortName evidence="5">HMBPP reductase</shortName>
        <ecNumber evidence="5">1.17.7.4</ecNumber>
    </recommendedName>
</protein>
<dbReference type="GO" id="GO:0019288">
    <property type="term" value="P:isopentenyl diphosphate biosynthetic process, methylerythritol 4-phosphate pathway"/>
    <property type="evidence" value="ECO:0007669"/>
    <property type="project" value="UniProtKB-UniRule"/>
</dbReference>
<dbReference type="GO" id="GO:0016114">
    <property type="term" value="P:terpenoid biosynthetic process"/>
    <property type="evidence" value="ECO:0007669"/>
    <property type="project" value="UniProtKB-UniRule"/>
</dbReference>
<dbReference type="EMBL" id="CP072943">
    <property type="protein sequence ID" value="QTX31241.1"/>
    <property type="molecule type" value="Genomic_DNA"/>
</dbReference>
<feature type="binding site" evidence="5">
    <location>
        <position position="123"/>
    </location>
    <ligand>
        <name>(2E)-4-hydroxy-3-methylbut-2-enyl diphosphate</name>
        <dbReference type="ChEBI" id="CHEBI:128753"/>
    </ligand>
</feature>
<feature type="active site" description="Proton donor" evidence="5">
    <location>
        <position position="125"/>
    </location>
</feature>
<organism evidence="6 7">
    <name type="scientific">Aminithiophilus ramosus</name>
    <dbReference type="NCBI Taxonomy" id="3029084"/>
    <lineage>
        <taxon>Bacteria</taxon>
        <taxon>Thermotogati</taxon>
        <taxon>Synergistota</taxon>
        <taxon>Synergistia</taxon>
        <taxon>Synergistales</taxon>
        <taxon>Aminithiophilaceae</taxon>
        <taxon>Aminithiophilus</taxon>
    </lineage>
</organism>
<dbReference type="GO" id="GO:0046872">
    <property type="term" value="F:metal ion binding"/>
    <property type="evidence" value="ECO:0007669"/>
    <property type="project" value="UniProtKB-KW"/>
</dbReference>
<accession>A0A9Q7EXR9</accession>
<dbReference type="HAMAP" id="MF_00191">
    <property type="entry name" value="IspH"/>
    <property type="match status" value="1"/>
</dbReference>
<feature type="binding site" evidence="5">
    <location>
        <position position="220"/>
    </location>
    <ligand>
        <name>isopentenyl diphosphate</name>
        <dbReference type="ChEBI" id="CHEBI:128769"/>
    </ligand>
</feature>
<evidence type="ECO:0000313" key="6">
    <source>
        <dbReference type="EMBL" id="QTX31241.1"/>
    </source>
</evidence>
<feature type="binding site" evidence="5">
    <location>
        <position position="262"/>
    </location>
    <ligand>
        <name>(2E)-4-hydroxy-3-methylbut-2-enyl diphosphate</name>
        <dbReference type="ChEBI" id="CHEBI:128753"/>
    </ligand>
</feature>
<dbReference type="GO" id="GO:0051539">
    <property type="term" value="F:4 iron, 4 sulfur cluster binding"/>
    <property type="evidence" value="ECO:0007669"/>
    <property type="project" value="UniProtKB-UniRule"/>
</dbReference>
<keyword evidence="5 6" id="KW-0560">Oxidoreductase</keyword>
<dbReference type="EC" id="1.17.7.4" evidence="5"/>
<feature type="binding site" evidence="5">
    <location>
        <position position="73"/>
    </location>
    <ligand>
        <name>isopentenyl diphosphate</name>
        <dbReference type="ChEBI" id="CHEBI:128769"/>
    </ligand>
</feature>